<evidence type="ECO:0000256" key="1">
    <source>
        <dbReference type="ARBA" id="ARBA00022722"/>
    </source>
</evidence>
<dbReference type="PANTHER" id="PTHR42646:SF2">
    <property type="entry name" value="5'-3' EXONUCLEASE FAMILY PROTEIN"/>
    <property type="match status" value="1"/>
</dbReference>
<dbReference type="GO" id="GO:0017108">
    <property type="term" value="F:5'-flap endonuclease activity"/>
    <property type="evidence" value="ECO:0007669"/>
    <property type="project" value="InterPro"/>
</dbReference>
<dbReference type="CDD" id="cd09859">
    <property type="entry name" value="PIN_53EXO"/>
    <property type="match status" value="1"/>
</dbReference>
<gene>
    <name evidence="7" type="ORF">FJ693_10530</name>
</gene>
<dbReference type="PANTHER" id="PTHR42646">
    <property type="entry name" value="FLAP ENDONUCLEASE XNI"/>
    <property type="match status" value="1"/>
</dbReference>
<comment type="caution">
    <text evidence="7">The sequence shown here is derived from an EMBL/GenBank/DDBJ whole genome shotgun (WGS) entry which is preliminary data.</text>
</comment>
<evidence type="ECO:0000313" key="8">
    <source>
        <dbReference type="Proteomes" id="UP000318693"/>
    </source>
</evidence>
<dbReference type="SUPFAM" id="SSF47807">
    <property type="entry name" value="5' to 3' exonuclease, C-terminal subdomain"/>
    <property type="match status" value="1"/>
</dbReference>
<dbReference type="GO" id="GO:0008409">
    <property type="term" value="F:5'-3' exonuclease activity"/>
    <property type="evidence" value="ECO:0007669"/>
    <property type="project" value="InterPro"/>
</dbReference>
<reference evidence="7 8" key="1">
    <citation type="submission" date="2019-07" db="EMBL/GenBank/DDBJ databases">
        <title>Georgenia wutianyii sp. nov. and Georgenia *** sp. nov. isolated from plateau pika (Ochotona curzoniae) in the Qinghai-Tibet plateau of China.</title>
        <authorList>
            <person name="Tian Z."/>
        </authorList>
    </citation>
    <scope>NUCLEOTIDE SEQUENCE [LARGE SCALE GENOMIC DNA]</scope>
    <source>
        <strain evidence="7 8">Z446</strain>
    </source>
</reference>
<dbReference type="InterPro" id="IPR020045">
    <property type="entry name" value="DNA_polI_H3TH"/>
</dbReference>
<keyword evidence="2" id="KW-0378">Hydrolase</keyword>
<dbReference type="InterPro" id="IPR002421">
    <property type="entry name" value="5-3_exonuclease"/>
</dbReference>
<protein>
    <recommendedName>
        <fullName evidence="5">5'-3' exonuclease</fullName>
    </recommendedName>
</protein>
<evidence type="ECO:0000259" key="6">
    <source>
        <dbReference type="SMART" id="SM00475"/>
    </source>
</evidence>
<keyword evidence="1" id="KW-0540">Nuclease</keyword>
<comment type="function">
    <text evidence="4">5'-3' exonuclease acting preferentially on double-stranded DNA.</text>
</comment>
<evidence type="ECO:0000256" key="3">
    <source>
        <dbReference type="ARBA" id="ARBA00022839"/>
    </source>
</evidence>
<evidence type="ECO:0000313" key="7">
    <source>
        <dbReference type="EMBL" id="TRW45219.1"/>
    </source>
</evidence>
<sequence length="287" mass="30779">MQIHLIDGTYELFRQHFSPANKDPERGATRGVVSSCLALLEQGATHVAVATDHVIESFRNDMWATYKDGAGVDPQLKAQFPVVEDALVAFGFTVWPMVEQEADDALAAGAAVAAADERVERVVIATPDKDLGQCVGGKVWQWDRRQDKWFDADGVRARLGVPPASVPDLLALVGDSADGFPGLPGWGAKSAGSVLDRWGHLEDIPADPAAWDAGVRSAAKLNTTLREHWDLALLFRDIATARTDAEVGAVDSWLWAGPGAAAAEVAASLDAPRLVERAQRLAEARLD</sequence>
<dbReference type="AlphaFoldDB" id="A0A552WRH7"/>
<dbReference type="RefSeq" id="WP_143418497.1">
    <property type="nucleotide sequence ID" value="NZ_VJXR01000027.1"/>
</dbReference>
<dbReference type="GO" id="GO:0033567">
    <property type="term" value="P:DNA replication, Okazaki fragment processing"/>
    <property type="evidence" value="ECO:0007669"/>
    <property type="project" value="InterPro"/>
</dbReference>
<dbReference type="CDD" id="cd09898">
    <property type="entry name" value="H3TH_53EXO"/>
    <property type="match status" value="1"/>
</dbReference>
<feature type="domain" description="5'-3' exonuclease" evidence="6">
    <location>
        <begin position="3"/>
        <end position="256"/>
    </location>
</feature>
<evidence type="ECO:0000256" key="5">
    <source>
        <dbReference type="ARBA" id="ARBA00050026"/>
    </source>
</evidence>
<dbReference type="Gene3D" id="3.40.50.1010">
    <property type="entry name" value="5'-nuclease"/>
    <property type="match status" value="1"/>
</dbReference>
<dbReference type="InterPro" id="IPR029060">
    <property type="entry name" value="PIN-like_dom_sf"/>
</dbReference>
<name>A0A552WRH7_9MICO</name>
<dbReference type="InterPro" id="IPR020046">
    <property type="entry name" value="5-3_exonucl_a-hlix_arch_N"/>
</dbReference>
<keyword evidence="3" id="KW-0269">Exonuclease</keyword>
<dbReference type="SMART" id="SM00475">
    <property type="entry name" value="53EXOc"/>
    <property type="match status" value="1"/>
</dbReference>
<dbReference type="Pfam" id="PF01367">
    <property type="entry name" value="5_3_exonuc"/>
    <property type="match status" value="1"/>
</dbReference>
<dbReference type="SUPFAM" id="SSF88723">
    <property type="entry name" value="PIN domain-like"/>
    <property type="match status" value="1"/>
</dbReference>
<keyword evidence="7" id="KW-0255">Endonuclease</keyword>
<evidence type="ECO:0000256" key="4">
    <source>
        <dbReference type="ARBA" id="ARBA00049957"/>
    </source>
</evidence>
<dbReference type="InterPro" id="IPR036279">
    <property type="entry name" value="5-3_exonuclease_C_sf"/>
</dbReference>
<dbReference type="EMBL" id="VJXR01000027">
    <property type="protein sequence ID" value="TRW45219.1"/>
    <property type="molecule type" value="Genomic_DNA"/>
</dbReference>
<proteinExistence type="predicted"/>
<organism evidence="7 8">
    <name type="scientific">Georgenia yuyongxinii</name>
    <dbReference type="NCBI Taxonomy" id="2589797"/>
    <lineage>
        <taxon>Bacteria</taxon>
        <taxon>Bacillati</taxon>
        <taxon>Actinomycetota</taxon>
        <taxon>Actinomycetes</taxon>
        <taxon>Micrococcales</taxon>
        <taxon>Bogoriellaceae</taxon>
        <taxon>Georgenia</taxon>
    </lineage>
</organism>
<dbReference type="GO" id="GO:0003677">
    <property type="term" value="F:DNA binding"/>
    <property type="evidence" value="ECO:0007669"/>
    <property type="project" value="InterPro"/>
</dbReference>
<dbReference type="InterPro" id="IPR038969">
    <property type="entry name" value="FEN"/>
</dbReference>
<evidence type="ECO:0000256" key="2">
    <source>
        <dbReference type="ARBA" id="ARBA00022801"/>
    </source>
</evidence>
<dbReference type="Pfam" id="PF02739">
    <property type="entry name" value="5_3_exonuc_N"/>
    <property type="match status" value="1"/>
</dbReference>
<dbReference type="Proteomes" id="UP000318693">
    <property type="component" value="Unassembled WGS sequence"/>
</dbReference>
<keyword evidence="8" id="KW-1185">Reference proteome</keyword>
<accession>A0A552WRH7</accession>
<dbReference type="Gene3D" id="1.10.150.20">
    <property type="entry name" value="5' to 3' exonuclease, C-terminal subdomain"/>
    <property type="match status" value="1"/>
</dbReference>